<dbReference type="AlphaFoldDB" id="A3IJR3"/>
<evidence type="ECO:0000313" key="1">
    <source>
        <dbReference type="EMBL" id="EAZ94045.1"/>
    </source>
</evidence>
<keyword evidence="2" id="KW-1185">Reference proteome</keyword>
<name>A3IJR3_9CHRO</name>
<protein>
    <submittedName>
        <fullName evidence="1">Uncharacterized protein</fullName>
    </submittedName>
</protein>
<proteinExistence type="predicted"/>
<evidence type="ECO:0000313" key="2">
    <source>
        <dbReference type="Proteomes" id="UP000003781"/>
    </source>
</evidence>
<organism evidence="1 2">
    <name type="scientific">Crocosphaera chwakensis CCY0110</name>
    <dbReference type="NCBI Taxonomy" id="391612"/>
    <lineage>
        <taxon>Bacteria</taxon>
        <taxon>Bacillati</taxon>
        <taxon>Cyanobacteriota</taxon>
        <taxon>Cyanophyceae</taxon>
        <taxon>Oscillatoriophycideae</taxon>
        <taxon>Chroococcales</taxon>
        <taxon>Aphanothecaceae</taxon>
        <taxon>Crocosphaera</taxon>
        <taxon>Crocosphaera chwakensis</taxon>
    </lineage>
</organism>
<accession>A3IJR3</accession>
<gene>
    <name evidence="1" type="ORF">CY0110_19657</name>
</gene>
<dbReference type="Proteomes" id="UP000003781">
    <property type="component" value="Unassembled WGS sequence"/>
</dbReference>
<dbReference type="EMBL" id="AAXW01000002">
    <property type="protein sequence ID" value="EAZ94045.1"/>
    <property type="molecule type" value="Genomic_DNA"/>
</dbReference>
<comment type="caution">
    <text evidence="1">The sequence shown here is derived from an EMBL/GenBank/DDBJ whole genome shotgun (WGS) entry which is preliminary data.</text>
</comment>
<sequence>MSLSSIIFSAWSCCKVYSRTLILS</sequence>
<reference evidence="1 2" key="1">
    <citation type="submission" date="2007-03" db="EMBL/GenBank/DDBJ databases">
        <authorList>
            <person name="Stal L."/>
            <person name="Ferriera S."/>
            <person name="Johnson J."/>
            <person name="Kravitz S."/>
            <person name="Beeson K."/>
            <person name="Sutton G."/>
            <person name="Rogers Y.-H."/>
            <person name="Friedman R."/>
            <person name="Frazier M."/>
            <person name="Venter J.C."/>
        </authorList>
    </citation>
    <scope>NUCLEOTIDE SEQUENCE [LARGE SCALE GENOMIC DNA]</scope>
    <source>
        <strain evidence="1 2">CCY0110</strain>
    </source>
</reference>